<dbReference type="Proteomes" id="UP000527616">
    <property type="component" value="Unassembled WGS sequence"/>
</dbReference>
<sequence>MARGESHSVSCADAVRTTPEECKCACEGDFHGGPHTERVRALVWEEGKRQKYSRRQVAGAKRKARQAIEAESSVGEACTDLAVTYMIDELILVTATGEQQVLRDTLKSVLDPFVKEIVDAELDDADSKNIETAVNNLHVICTLCVEVLKLIQEVKGLANAVADDIAQRVVDSLGQPSFLTGAVKTVLRSALARSFGAIVDLAADPLKVKMLQVVGFATCPNVDEHPDVEVYCVGPLGNEYVTSALHDWIDKSFPADSVILRRAPRRKKPA</sequence>
<evidence type="ECO:0000313" key="2">
    <source>
        <dbReference type="Proteomes" id="UP000527616"/>
    </source>
</evidence>
<dbReference type="AlphaFoldDB" id="A0A7Z0ILJ1"/>
<accession>A0A7Z0ILJ1</accession>
<keyword evidence="2" id="KW-1185">Reference proteome</keyword>
<name>A0A7Z0ILJ1_9ACTN</name>
<dbReference type="RefSeq" id="WP_179445494.1">
    <property type="nucleotide sequence ID" value="NZ_JACBZS010000001.1"/>
</dbReference>
<dbReference type="EMBL" id="JACBZS010000001">
    <property type="protein sequence ID" value="NYI71704.1"/>
    <property type="molecule type" value="Genomic_DNA"/>
</dbReference>
<comment type="caution">
    <text evidence="1">The sequence shown here is derived from an EMBL/GenBank/DDBJ whole genome shotgun (WGS) entry which is preliminary data.</text>
</comment>
<protein>
    <submittedName>
        <fullName evidence="1">Uncharacterized protein</fullName>
    </submittedName>
</protein>
<organism evidence="1 2">
    <name type="scientific">Naumannella cuiyingiana</name>
    <dbReference type="NCBI Taxonomy" id="1347891"/>
    <lineage>
        <taxon>Bacteria</taxon>
        <taxon>Bacillati</taxon>
        <taxon>Actinomycetota</taxon>
        <taxon>Actinomycetes</taxon>
        <taxon>Propionibacteriales</taxon>
        <taxon>Propionibacteriaceae</taxon>
        <taxon>Naumannella</taxon>
    </lineage>
</organism>
<gene>
    <name evidence="1" type="ORF">GGQ54_002264</name>
</gene>
<proteinExistence type="predicted"/>
<evidence type="ECO:0000313" key="1">
    <source>
        <dbReference type="EMBL" id="NYI71704.1"/>
    </source>
</evidence>
<reference evidence="1 2" key="1">
    <citation type="submission" date="2020-07" db="EMBL/GenBank/DDBJ databases">
        <title>Sequencing the genomes of 1000 actinobacteria strains.</title>
        <authorList>
            <person name="Klenk H.-P."/>
        </authorList>
    </citation>
    <scope>NUCLEOTIDE SEQUENCE [LARGE SCALE GENOMIC DNA]</scope>
    <source>
        <strain evidence="1 2">DSM 103164</strain>
    </source>
</reference>